<keyword evidence="4" id="KW-0697">Rotamase</keyword>
<dbReference type="InterPro" id="IPR014274">
    <property type="entry name" value="PPIase_EpsD"/>
</dbReference>
<evidence type="ECO:0000313" key="7">
    <source>
        <dbReference type="EMBL" id="MRW93027.1"/>
    </source>
</evidence>
<organism evidence="7 8">
    <name type="scientific">Duganella guangzhouensis</name>
    <dbReference type="NCBI Taxonomy" id="2666084"/>
    <lineage>
        <taxon>Bacteria</taxon>
        <taxon>Pseudomonadati</taxon>
        <taxon>Pseudomonadota</taxon>
        <taxon>Betaproteobacteria</taxon>
        <taxon>Burkholderiales</taxon>
        <taxon>Oxalobacteraceae</taxon>
        <taxon>Telluria group</taxon>
        <taxon>Duganella</taxon>
    </lineage>
</organism>
<protein>
    <recommendedName>
        <fullName evidence="3">peptidylprolyl isomerase</fullName>
        <ecNumber evidence="3">5.2.1.8</ecNumber>
    </recommendedName>
</protein>
<evidence type="ECO:0000256" key="3">
    <source>
        <dbReference type="ARBA" id="ARBA00013194"/>
    </source>
</evidence>
<dbReference type="InterPro" id="IPR000297">
    <property type="entry name" value="PPIase_PpiC"/>
</dbReference>
<evidence type="ECO:0000259" key="6">
    <source>
        <dbReference type="Pfam" id="PF13145"/>
    </source>
</evidence>
<gene>
    <name evidence="7" type="primary">epsD</name>
    <name evidence="7" type="ORF">GJ699_23800</name>
</gene>
<name>A0A6I2L730_9BURK</name>
<keyword evidence="8" id="KW-1185">Reference proteome</keyword>
<dbReference type="GO" id="GO:0003755">
    <property type="term" value="F:peptidyl-prolyl cis-trans isomerase activity"/>
    <property type="evidence" value="ECO:0007669"/>
    <property type="project" value="UniProtKB-KW"/>
</dbReference>
<evidence type="ECO:0000256" key="1">
    <source>
        <dbReference type="ARBA" id="ARBA00000971"/>
    </source>
</evidence>
<reference evidence="7 8" key="1">
    <citation type="submission" date="2019-11" db="EMBL/GenBank/DDBJ databases">
        <title>Novel species isolated from a subtropical stream in China.</title>
        <authorList>
            <person name="Lu H."/>
        </authorList>
    </citation>
    <scope>NUCLEOTIDE SEQUENCE [LARGE SCALE GENOMIC DNA]</scope>
    <source>
        <strain evidence="7 8">FT80W</strain>
    </source>
</reference>
<keyword evidence="7" id="KW-0413">Isomerase</keyword>
<dbReference type="NCBIfam" id="TIGR02925">
    <property type="entry name" value="cis_trans_EpsD"/>
    <property type="match status" value="1"/>
</dbReference>
<feature type="region of interest" description="Disordered" evidence="5">
    <location>
        <begin position="285"/>
        <end position="317"/>
    </location>
</feature>
<dbReference type="Pfam" id="PF13145">
    <property type="entry name" value="Rotamase_2"/>
    <property type="match status" value="1"/>
</dbReference>
<dbReference type="PANTHER" id="PTHR47245:SF2">
    <property type="entry name" value="PEPTIDYL-PROLYL CIS-TRANS ISOMERASE HP_0175-RELATED"/>
    <property type="match status" value="1"/>
</dbReference>
<comment type="caution">
    <text evidence="7">The sequence shown here is derived from an EMBL/GenBank/DDBJ whole genome shotgun (WGS) entry which is preliminary data.</text>
</comment>
<comment type="catalytic activity">
    <reaction evidence="1">
        <text>[protein]-peptidylproline (omega=180) = [protein]-peptidylproline (omega=0)</text>
        <dbReference type="Rhea" id="RHEA:16237"/>
        <dbReference type="Rhea" id="RHEA-COMP:10747"/>
        <dbReference type="Rhea" id="RHEA-COMP:10748"/>
        <dbReference type="ChEBI" id="CHEBI:83833"/>
        <dbReference type="ChEBI" id="CHEBI:83834"/>
        <dbReference type="EC" id="5.2.1.8"/>
    </reaction>
</comment>
<dbReference type="InterPro" id="IPR050245">
    <property type="entry name" value="PrsA_foldase"/>
</dbReference>
<dbReference type="Gene3D" id="1.10.8.1040">
    <property type="match status" value="1"/>
</dbReference>
<sequence length="317" mass="34403">MTLKYFDLRRVLKPRQARIVGPLLLLALLSACGESKEKKPGQSLARVNGEEITVLQLNEELQRARVPAQQQETATQQLLESLIDRQLLLSAAAKDKLDRDPKVLQAIERAKAVIVAQAYLQKVVGTPAQPTTQEVADYYEKNPQLFAKRKQFDTRQLMLETASLDDAAKAAVDSAKSLDDVAAWLDSHHVKYGRNAVQRSSTDLPPQLVSKLEQMSKGQLFIVREGANSVIVALNDVKDAPLSLEAAGPQIQQFLSNKRSKDLADAEIKRLRAAGQIEYLNRKPGEAAPAASAPAASTAVTPAAGDGATERGVAGLK</sequence>
<feature type="domain" description="PpiC" evidence="6">
    <location>
        <begin position="130"/>
        <end position="247"/>
    </location>
</feature>
<comment type="similarity">
    <text evidence="2">Belongs to the PpiC/parvulin rotamase family.</text>
</comment>
<evidence type="ECO:0000256" key="2">
    <source>
        <dbReference type="ARBA" id="ARBA00007656"/>
    </source>
</evidence>
<dbReference type="EC" id="5.2.1.8" evidence="3"/>
<accession>A0A6I2L730</accession>
<dbReference type="InterPro" id="IPR027304">
    <property type="entry name" value="Trigger_fact/SurA_dom_sf"/>
</dbReference>
<evidence type="ECO:0000313" key="8">
    <source>
        <dbReference type="Proteomes" id="UP000433309"/>
    </source>
</evidence>
<evidence type="ECO:0000256" key="5">
    <source>
        <dbReference type="SAM" id="MobiDB-lite"/>
    </source>
</evidence>
<dbReference type="Proteomes" id="UP000433309">
    <property type="component" value="Unassembled WGS sequence"/>
</dbReference>
<dbReference type="SUPFAM" id="SSF109998">
    <property type="entry name" value="Triger factor/SurA peptide-binding domain-like"/>
    <property type="match status" value="1"/>
</dbReference>
<feature type="compositionally biased region" description="Low complexity" evidence="5">
    <location>
        <begin position="287"/>
        <end position="304"/>
    </location>
</feature>
<dbReference type="AlphaFoldDB" id="A0A6I2L730"/>
<proteinExistence type="inferred from homology"/>
<dbReference type="Gene3D" id="6.10.140.970">
    <property type="match status" value="1"/>
</dbReference>
<dbReference type="PROSITE" id="PS51257">
    <property type="entry name" value="PROKAR_LIPOPROTEIN"/>
    <property type="match status" value="1"/>
</dbReference>
<evidence type="ECO:0000256" key="4">
    <source>
        <dbReference type="ARBA" id="ARBA00023110"/>
    </source>
</evidence>
<dbReference type="PANTHER" id="PTHR47245">
    <property type="entry name" value="PEPTIDYLPROLYL ISOMERASE"/>
    <property type="match status" value="1"/>
</dbReference>
<dbReference type="EMBL" id="WKJK01000014">
    <property type="protein sequence ID" value="MRW93027.1"/>
    <property type="molecule type" value="Genomic_DNA"/>
</dbReference>